<reference evidence="2 3" key="1">
    <citation type="submission" date="2019-03" db="EMBL/GenBank/DDBJ databases">
        <title>Single cell metagenomics reveals metabolic interactions within the superorganism composed of flagellate Streblomastix strix and complex community of Bacteroidetes bacteria on its surface.</title>
        <authorList>
            <person name="Treitli S.C."/>
            <person name="Kolisko M."/>
            <person name="Husnik F."/>
            <person name="Keeling P."/>
            <person name="Hampl V."/>
        </authorList>
    </citation>
    <scope>NUCLEOTIDE SEQUENCE [LARGE SCALE GENOMIC DNA]</scope>
    <source>
        <strain evidence="2">ST1C</strain>
    </source>
</reference>
<evidence type="ECO:0000313" key="2">
    <source>
        <dbReference type="EMBL" id="KAA6352861.1"/>
    </source>
</evidence>
<dbReference type="EMBL" id="SNRW01039183">
    <property type="protein sequence ID" value="KAA6352861.1"/>
    <property type="molecule type" value="Genomic_DNA"/>
</dbReference>
<name>A0A5J4T519_9EUKA</name>
<dbReference type="Gene3D" id="2.60.40.150">
    <property type="entry name" value="C2 domain"/>
    <property type="match status" value="1"/>
</dbReference>
<evidence type="ECO:0000256" key="1">
    <source>
        <dbReference type="SAM" id="MobiDB-lite"/>
    </source>
</evidence>
<dbReference type="Proteomes" id="UP000324800">
    <property type="component" value="Unassembled WGS sequence"/>
</dbReference>
<evidence type="ECO:0000313" key="3">
    <source>
        <dbReference type="Proteomes" id="UP000324800"/>
    </source>
</evidence>
<proteinExistence type="predicted"/>
<feature type="region of interest" description="Disordered" evidence="1">
    <location>
        <begin position="1"/>
        <end position="39"/>
    </location>
</feature>
<dbReference type="SUPFAM" id="SSF49562">
    <property type="entry name" value="C2 domain (Calcium/lipid-binding domain, CaLB)"/>
    <property type="match status" value="1"/>
</dbReference>
<feature type="non-terminal residue" evidence="2">
    <location>
        <position position="106"/>
    </location>
</feature>
<comment type="caution">
    <text evidence="2">The sequence shown here is derived from an EMBL/GenBank/DDBJ whole genome shotgun (WGS) entry which is preliminary data.</text>
</comment>
<gene>
    <name evidence="2" type="ORF">EZS28_051612</name>
</gene>
<dbReference type="AlphaFoldDB" id="A0A5J4T519"/>
<organism evidence="2 3">
    <name type="scientific">Streblomastix strix</name>
    <dbReference type="NCBI Taxonomy" id="222440"/>
    <lineage>
        <taxon>Eukaryota</taxon>
        <taxon>Metamonada</taxon>
        <taxon>Preaxostyla</taxon>
        <taxon>Oxymonadida</taxon>
        <taxon>Streblomastigidae</taxon>
        <taxon>Streblomastix</taxon>
    </lineage>
</organism>
<feature type="compositionally biased region" description="Acidic residues" evidence="1">
    <location>
        <begin position="1"/>
        <end position="22"/>
    </location>
</feature>
<sequence length="106" mass="12686">MPEKDDEEEEYEEEFEDLPEEIDFNKDEQQNRDIEEQNVEDVEEKIPLKIEKGTIEITVVQLSNIAEVDNHGISNPFVVLKYCEQEFKTQGLKQKEKEREKEREIQ</sequence>
<dbReference type="InterPro" id="IPR035892">
    <property type="entry name" value="C2_domain_sf"/>
</dbReference>
<feature type="compositionally biased region" description="Basic and acidic residues" evidence="1">
    <location>
        <begin position="23"/>
        <end position="35"/>
    </location>
</feature>
<evidence type="ECO:0008006" key="4">
    <source>
        <dbReference type="Google" id="ProtNLM"/>
    </source>
</evidence>
<accession>A0A5J4T519</accession>
<protein>
    <recommendedName>
        <fullName evidence="4">C2 domain-containing protein</fullName>
    </recommendedName>
</protein>